<gene>
    <name evidence="2" type="ORF">PIB30_110669</name>
</gene>
<name>A0ABU6V0X6_9FABA</name>
<dbReference type="EMBL" id="JASCZI010127247">
    <property type="protein sequence ID" value="MED6166572.1"/>
    <property type="molecule type" value="Genomic_DNA"/>
</dbReference>
<proteinExistence type="predicted"/>
<feature type="region of interest" description="Disordered" evidence="1">
    <location>
        <begin position="25"/>
        <end position="47"/>
    </location>
</feature>
<reference evidence="2 3" key="1">
    <citation type="journal article" date="2023" name="Plants (Basel)">
        <title>Bridging the Gap: Combining Genomics and Transcriptomics Approaches to Understand Stylosanthes scabra, an Orphan Legume from the Brazilian Caatinga.</title>
        <authorList>
            <person name="Ferreira-Neto J.R.C."/>
            <person name="da Silva M.D."/>
            <person name="Binneck E."/>
            <person name="de Melo N.F."/>
            <person name="da Silva R.H."/>
            <person name="de Melo A.L.T.M."/>
            <person name="Pandolfi V."/>
            <person name="Bustamante F.O."/>
            <person name="Brasileiro-Vidal A.C."/>
            <person name="Benko-Iseppon A.M."/>
        </authorList>
    </citation>
    <scope>NUCLEOTIDE SEQUENCE [LARGE SCALE GENOMIC DNA]</scope>
    <source>
        <tissue evidence="2">Leaves</tissue>
    </source>
</reference>
<organism evidence="2 3">
    <name type="scientific">Stylosanthes scabra</name>
    <dbReference type="NCBI Taxonomy" id="79078"/>
    <lineage>
        <taxon>Eukaryota</taxon>
        <taxon>Viridiplantae</taxon>
        <taxon>Streptophyta</taxon>
        <taxon>Embryophyta</taxon>
        <taxon>Tracheophyta</taxon>
        <taxon>Spermatophyta</taxon>
        <taxon>Magnoliopsida</taxon>
        <taxon>eudicotyledons</taxon>
        <taxon>Gunneridae</taxon>
        <taxon>Pentapetalae</taxon>
        <taxon>rosids</taxon>
        <taxon>fabids</taxon>
        <taxon>Fabales</taxon>
        <taxon>Fabaceae</taxon>
        <taxon>Papilionoideae</taxon>
        <taxon>50 kb inversion clade</taxon>
        <taxon>dalbergioids sensu lato</taxon>
        <taxon>Dalbergieae</taxon>
        <taxon>Pterocarpus clade</taxon>
        <taxon>Stylosanthes</taxon>
    </lineage>
</organism>
<sequence>MVGATYKDFADLITAGERIEMLSKAGKLPTGNDDNHVKKGFHSKKKDQDVNLVQHQLPFGPRSPTFSPRPSAISYQSPISYFPQYQRLYDAHLISEIPVKPMEPPYPV</sequence>
<evidence type="ECO:0000313" key="2">
    <source>
        <dbReference type="EMBL" id="MED6166572.1"/>
    </source>
</evidence>
<protein>
    <submittedName>
        <fullName evidence="2">Uncharacterized protein</fullName>
    </submittedName>
</protein>
<keyword evidence="3" id="KW-1185">Reference proteome</keyword>
<evidence type="ECO:0000256" key="1">
    <source>
        <dbReference type="SAM" id="MobiDB-lite"/>
    </source>
</evidence>
<evidence type="ECO:0000313" key="3">
    <source>
        <dbReference type="Proteomes" id="UP001341840"/>
    </source>
</evidence>
<comment type="caution">
    <text evidence="2">The sequence shown here is derived from an EMBL/GenBank/DDBJ whole genome shotgun (WGS) entry which is preliminary data.</text>
</comment>
<dbReference type="Proteomes" id="UP001341840">
    <property type="component" value="Unassembled WGS sequence"/>
</dbReference>
<accession>A0ABU6V0X6</accession>